<evidence type="ECO:0000313" key="12">
    <source>
        <dbReference type="EMBL" id="RTR40257.1"/>
    </source>
</evidence>
<dbReference type="Proteomes" id="UP000267448">
    <property type="component" value="Unassembled WGS sequence"/>
</dbReference>
<evidence type="ECO:0000259" key="11">
    <source>
        <dbReference type="Pfam" id="PF00999"/>
    </source>
</evidence>
<dbReference type="GO" id="GO:1902600">
    <property type="term" value="P:proton transmembrane transport"/>
    <property type="evidence" value="ECO:0007669"/>
    <property type="project" value="InterPro"/>
</dbReference>
<dbReference type="RefSeq" id="WP_126519325.1">
    <property type="nucleotide sequence ID" value="NZ_RXNU01000002.1"/>
</dbReference>
<sequence>MPIDSFVISIFFMLIFGRLLSELCCRVGVPGVVGEMLAGLIIGPSILGWVHPHNTLSVLAELGVILLLFDIGCETSVKRLYHASGRSIWVALGGIVFPVVVGGASAVYWLNLPTFTALFFGCALTATSIGISIRVMTQANQGQTLAGQVILGAAVVDDIVGVVLLSILLNFNASGTLSLVSVLILVLKVVGFVFLAPPMARALIYLFRSGYPHTKSNGYEVFVVITLICLFAWLAHWFGAPALLGGFAAGMALSRQFVFPTNRYLPNPFPFTQKLEVSAKPLVDLFSPIFFVYVGISVDLSQLDLTLSGLLVLLWLALIAIVTKLASGMAAKGPLRRKIIIGCAMIPRGEVGLVFAEMGLQLNIIQPKLFTELVLIIAISSIVGPILLKWALKGQTVLHKKP</sequence>
<keyword evidence="3" id="KW-0050">Antiport</keyword>
<dbReference type="GO" id="GO:0016020">
    <property type="term" value="C:membrane"/>
    <property type="evidence" value="ECO:0007669"/>
    <property type="project" value="UniProtKB-SubCell"/>
</dbReference>
<evidence type="ECO:0000256" key="4">
    <source>
        <dbReference type="ARBA" id="ARBA00022692"/>
    </source>
</evidence>
<keyword evidence="9" id="KW-0739">Sodium transport</keyword>
<feature type="transmembrane region" description="Helical" evidence="10">
    <location>
        <begin position="217"/>
        <end position="236"/>
    </location>
</feature>
<name>A0A3S0KYC7_9GAMM</name>
<dbReference type="OrthoDB" id="9781411at2"/>
<keyword evidence="6" id="KW-0915">Sodium</keyword>
<evidence type="ECO:0000256" key="8">
    <source>
        <dbReference type="ARBA" id="ARBA00023136"/>
    </source>
</evidence>
<protein>
    <submittedName>
        <fullName evidence="12">Cation:proton antiporter</fullName>
    </submittedName>
</protein>
<feature type="transmembrane region" description="Helical" evidence="10">
    <location>
        <begin position="56"/>
        <end position="77"/>
    </location>
</feature>
<dbReference type="InterPro" id="IPR006153">
    <property type="entry name" value="Cation/H_exchanger_TM"/>
</dbReference>
<evidence type="ECO:0000256" key="5">
    <source>
        <dbReference type="ARBA" id="ARBA00022989"/>
    </source>
</evidence>
<keyword evidence="5 10" id="KW-1133">Transmembrane helix</keyword>
<comment type="subcellular location">
    <subcellularLocation>
        <location evidence="1">Membrane</location>
        <topology evidence="1">Multi-pass membrane protein</topology>
    </subcellularLocation>
</comment>
<dbReference type="Gene3D" id="1.20.1530.20">
    <property type="match status" value="1"/>
</dbReference>
<keyword evidence="4 10" id="KW-0812">Transmembrane</keyword>
<evidence type="ECO:0000256" key="9">
    <source>
        <dbReference type="ARBA" id="ARBA00023201"/>
    </source>
</evidence>
<evidence type="ECO:0000256" key="3">
    <source>
        <dbReference type="ARBA" id="ARBA00022449"/>
    </source>
</evidence>
<gene>
    <name evidence="12" type="ORF">EKG38_05960</name>
</gene>
<evidence type="ECO:0000256" key="2">
    <source>
        <dbReference type="ARBA" id="ARBA00022448"/>
    </source>
</evidence>
<feature type="domain" description="Cation/H+ exchanger transmembrane" evidence="11">
    <location>
        <begin position="16"/>
        <end position="393"/>
    </location>
</feature>
<dbReference type="EMBL" id="RXNU01000002">
    <property type="protein sequence ID" value="RTR40257.1"/>
    <property type="molecule type" value="Genomic_DNA"/>
</dbReference>
<feature type="transmembrane region" description="Helical" evidence="10">
    <location>
        <begin position="116"/>
        <end position="137"/>
    </location>
</feature>
<accession>A0A3S0KYC7</accession>
<feature type="transmembrane region" description="Helical" evidence="10">
    <location>
        <begin position="307"/>
        <end position="327"/>
    </location>
</feature>
<evidence type="ECO:0000256" key="10">
    <source>
        <dbReference type="SAM" id="Phobius"/>
    </source>
</evidence>
<feature type="transmembrane region" description="Helical" evidence="10">
    <location>
        <begin position="373"/>
        <end position="392"/>
    </location>
</feature>
<dbReference type="PANTHER" id="PTHR43562:SF3">
    <property type="entry name" value="SODIUM ION_PROTON EXCHANGER (EUROFUNG)"/>
    <property type="match status" value="1"/>
</dbReference>
<dbReference type="GO" id="GO:0006814">
    <property type="term" value="P:sodium ion transport"/>
    <property type="evidence" value="ECO:0007669"/>
    <property type="project" value="UniProtKB-KW"/>
</dbReference>
<feature type="transmembrane region" description="Helical" evidence="10">
    <location>
        <begin position="89"/>
        <end position="110"/>
    </location>
</feature>
<dbReference type="GO" id="GO:0015297">
    <property type="term" value="F:antiporter activity"/>
    <property type="evidence" value="ECO:0007669"/>
    <property type="project" value="UniProtKB-KW"/>
</dbReference>
<feature type="transmembrane region" description="Helical" evidence="10">
    <location>
        <begin position="177"/>
        <end position="196"/>
    </location>
</feature>
<keyword evidence="8 10" id="KW-0472">Membrane</keyword>
<proteinExistence type="predicted"/>
<feature type="transmembrane region" description="Helical" evidence="10">
    <location>
        <begin position="149"/>
        <end position="171"/>
    </location>
</feature>
<keyword evidence="2" id="KW-0813">Transport</keyword>
<organism evidence="12 13">
    <name type="scientific">Shewanella canadensis</name>
    <dbReference type="NCBI Taxonomy" id="271096"/>
    <lineage>
        <taxon>Bacteria</taxon>
        <taxon>Pseudomonadati</taxon>
        <taxon>Pseudomonadota</taxon>
        <taxon>Gammaproteobacteria</taxon>
        <taxon>Alteromonadales</taxon>
        <taxon>Shewanellaceae</taxon>
        <taxon>Shewanella</taxon>
    </lineage>
</organism>
<feature type="transmembrane region" description="Helical" evidence="10">
    <location>
        <begin position="32"/>
        <end position="50"/>
    </location>
</feature>
<dbReference type="PANTHER" id="PTHR43562">
    <property type="entry name" value="NAPA-TYPE SODIUM/HYDROGEN ANTIPORTER"/>
    <property type="match status" value="1"/>
</dbReference>
<feature type="transmembrane region" description="Helical" evidence="10">
    <location>
        <begin position="339"/>
        <end position="361"/>
    </location>
</feature>
<evidence type="ECO:0000256" key="1">
    <source>
        <dbReference type="ARBA" id="ARBA00004141"/>
    </source>
</evidence>
<evidence type="ECO:0000256" key="7">
    <source>
        <dbReference type="ARBA" id="ARBA00023065"/>
    </source>
</evidence>
<evidence type="ECO:0000313" key="13">
    <source>
        <dbReference type="Proteomes" id="UP000267448"/>
    </source>
</evidence>
<evidence type="ECO:0000256" key="6">
    <source>
        <dbReference type="ARBA" id="ARBA00023053"/>
    </source>
</evidence>
<feature type="transmembrane region" description="Helical" evidence="10">
    <location>
        <begin position="6"/>
        <end position="25"/>
    </location>
</feature>
<dbReference type="InterPro" id="IPR038770">
    <property type="entry name" value="Na+/solute_symporter_sf"/>
</dbReference>
<dbReference type="AlphaFoldDB" id="A0A3S0KYC7"/>
<dbReference type="Pfam" id="PF00999">
    <property type="entry name" value="Na_H_Exchanger"/>
    <property type="match status" value="1"/>
</dbReference>
<keyword evidence="7" id="KW-0406">Ion transport</keyword>
<keyword evidence="13" id="KW-1185">Reference proteome</keyword>
<reference evidence="12 13" key="1">
    <citation type="submission" date="2018-12" db="EMBL/GenBank/DDBJ databases">
        <authorList>
            <person name="Yu L."/>
        </authorList>
    </citation>
    <scope>NUCLEOTIDE SEQUENCE [LARGE SCALE GENOMIC DNA]</scope>
    <source>
        <strain evidence="12 13">HAW-EB2</strain>
    </source>
</reference>
<comment type="caution">
    <text evidence="12">The sequence shown here is derived from an EMBL/GenBank/DDBJ whole genome shotgun (WGS) entry which is preliminary data.</text>
</comment>